<keyword evidence="5" id="KW-0472">Membrane</keyword>
<evidence type="ECO:0000256" key="5">
    <source>
        <dbReference type="SAM" id="Phobius"/>
    </source>
</evidence>
<gene>
    <name evidence="7" type="ORF">LCGC14_1619800</name>
</gene>
<sequence length="278" mass="30856">MGRNFSRFFKRFSIYILIAVSVSLLAIPENISNHIKLTVASPLAPVQKITSKTVNYFRNGFRKMALMIKAADKEEKLEEEVFLLQNKLIDHQNTINMLNKKLKTASELRKDIDSIGKPSIADIIGYDTSNFRKSILINIGRKQGISVDDTVVFGSALVGRISAVGNSSSRAILITDPASSVPSRFLESRTQGIVQGTGNETCIIKYISRHAEIKEGNKIISSGIGGLFPKSIYIGDIVEVKDSGAKLFKDINLKPRIDFLKIEYVSVIKKSKVQKIHN</sequence>
<feature type="transmembrane region" description="Helical" evidence="5">
    <location>
        <begin position="12"/>
        <end position="28"/>
    </location>
</feature>
<comment type="caution">
    <text evidence="7">The sequence shown here is derived from an EMBL/GenBank/DDBJ whole genome shotgun (WGS) entry which is preliminary data.</text>
</comment>
<comment type="similarity">
    <text evidence="1">Belongs to the MreC family.</text>
</comment>
<accession>A0A0F9KLD9</accession>
<keyword evidence="3" id="KW-0133">Cell shape</keyword>
<dbReference type="Gene3D" id="2.40.10.350">
    <property type="entry name" value="Rod shape-determining protein MreC, domain 2"/>
    <property type="match status" value="1"/>
</dbReference>
<evidence type="ECO:0000259" key="6">
    <source>
        <dbReference type="Pfam" id="PF04085"/>
    </source>
</evidence>
<dbReference type="InterPro" id="IPR007221">
    <property type="entry name" value="MreC"/>
</dbReference>
<dbReference type="GO" id="GO:0008360">
    <property type="term" value="P:regulation of cell shape"/>
    <property type="evidence" value="ECO:0007669"/>
    <property type="project" value="UniProtKB-KW"/>
</dbReference>
<reference evidence="7" key="1">
    <citation type="journal article" date="2015" name="Nature">
        <title>Complex archaea that bridge the gap between prokaryotes and eukaryotes.</title>
        <authorList>
            <person name="Spang A."/>
            <person name="Saw J.H."/>
            <person name="Jorgensen S.L."/>
            <person name="Zaremba-Niedzwiedzka K."/>
            <person name="Martijn J."/>
            <person name="Lind A.E."/>
            <person name="van Eijk R."/>
            <person name="Schleper C."/>
            <person name="Guy L."/>
            <person name="Ettema T.J."/>
        </authorList>
    </citation>
    <scope>NUCLEOTIDE SEQUENCE</scope>
</reference>
<dbReference type="GO" id="GO:0005886">
    <property type="term" value="C:plasma membrane"/>
    <property type="evidence" value="ECO:0007669"/>
    <property type="project" value="TreeGrafter"/>
</dbReference>
<organism evidence="7">
    <name type="scientific">marine sediment metagenome</name>
    <dbReference type="NCBI Taxonomy" id="412755"/>
    <lineage>
        <taxon>unclassified sequences</taxon>
        <taxon>metagenomes</taxon>
        <taxon>ecological metagenomes</taxon>
    </lineage>
</organism>
<evidence type="ECO:0000256" key="1">
    <source>
        <dbReference type="ARBA" id="ARBA00009369"/>
    </source>
</evidence>
<evidence type="ECO:0000256" key="2">
    <source>
        <dbReference type="ARBA" id="ARBA00013855"/>
    </source>
</evidence>
<keyword evidence="5" id="KW-1133">Transmembrane helix</keyword>
<evidence type="ECO:0000313" key="7">
    <source>
        <dbReference type="EMBL" id="KKM22983.1"/>
    </source>
</evidence>
<name>A0A0F9KLD9_9ZZZZ</name>
<proteinExistence type="inferred from homology"/>
<dbReference type="PANTHER" id="PTHR34138">
    <property type="entry name" value="CELL SHAPE-DETERMINING PROTEIN MREC"/>
    <property type="match status" value="1"/>
</dbReference>
<evidence type="ECO:0000256" key="4">
    <source>
        <dbReference type="ARBA" id="ARBA00032089"/>
    </source>
</evidence>
<protein>
    <recommendedName>
        <fullName evidence="2">Cell shape-determining protein MreC</fullName>
    </recommendedName>
    <alternativeName>
        <fullName evidence="4">Cell shape protein MreC</fullName>
    </alternativeName>
</protein>
<dbReference type="AlphaFoldDB" id="A0A0F9KLD9"/>
<dbReference type="Pfam" id="PF04085">
    <property type="entry name" value="MreC"/>
    <property type="match status" value="1"/>
</dbReference>
<dbReference type="EMBL" id="LAZR01013219">
    <property type="protein sequence ID" value="KKM22983.1"/>
    <property type="molecule type" value="Genomic_DNA"/>
</dbReference>
<dbReference type="PIRSF" id="PIRSF038471">
    <property type="entry name" value="MreC"/>
    <property type="match status" value="1"/>
</dbReference>
<keyword evidence="5" id="KW-0812">Transmembrane</keyword>
<dbReference type="InterPro" id="IPR042175">
    <property type="entry name" value="Cell/Rod_MreC_2"/>
</dbReference>
<dbReference type="PANTHER" id="PTHR34138:SF1">
    <property type="entry name" value="CELL SHAPE-DETERMINING PROTEIN MREC"/>
    <property type="match status" value="1"/>
</dbReference>
<dbReference type="InterPro" id="IPR042177">
    <property type="entry name" value="Cell/Rod_1"/>
</dbReference>
<evidence type="ECO:0000256" key="3">
    <source>
        <dbReference type="ARBA" id="ARBA00022960"/>
    </source>
</evidence>
<dbReference type="NCBIfam" id="TIGR00219">
    <property type="entry name" value="mreC"/>
    <property type="match status" value="1"/>
</dbReference>
<dbReference type="InterPro" id="IPR055342">
    <property type="entry name" value="MreC_beta-barrel_core"/>
</dbReference>
<feature type="domain" description="Rod shape-determining protein MreC beta-barrel core" evidence="6">
    <location>
        <begin position="123"/>
        <end position="269"/>
    </location>
</feature>
<dbReference type="Gene3D" id="2.40.10.340">
    <property type="entry name" value="Rod shape-determining protein MreC, domain 1"/>
    <property type="match status" value="1"/>
</dbReference>